<feature type="compositionally biased region" description="Basic and acidic residues" evidence="7">
    <location>
        <begin position="349"/>
        <end position="369"/>
    </location>
</feature>
<dbReference type="EMBL" id="JACHMY010000001">
    <property type="protein sequence ID" value="MBB5840274.1"/>
    <property type="molecule type" value="Genomic_DNA"/>
</dbReference>
<feature type="domain" description="DNA topoisomerase I catalytic core eukaryotic-type" evidence="8">
    <location>
        <begin position="114"/>
        <end position="319"/>
    </location>
</feature>
<evidence type="ECO:0000259" key="9">
    <source>
        <dbReference type="Pfam" id="PF21338"/>
    </source>
</evidence>
<feature type="region of interest" description="Disordered" evidence="7">
    <location>
        <begin position="336"/>
        <end position="369"/>
    </location>
</feature>
<evidence type="ECO:0000256" key="5">
    <source>
        <dbReference type="ARBA" id="ARBA00023125"/>
    </source>
</evidence>
<dbReference type="InterPro" id="IPR049331">
    <property type="entry name" value="Top1B_N_bact"/>
</dbReference>
<dbReference type="GO" id="GO:0003677">
    <property type="term" value="F:DNA binding"/>
    <property type="evidence" value="ECO:0007669"/>
    <property type="project" value="UniProtKB-KW"/>
</dbReference>
<keyword evidence="6 10" id="KW-0413">Isomerase</keyword>
<dbReference type="InterPro" id="IPR013500">
    <property type="entry name" value="TopoI_cat_euk"/>
</dbReference>
<sequence>MPFSSADGVAWSNGAPVPWPSGFMHAVRVPTGMRLRRANPEKPGLSRKGHGRGFSYHDERGTKIADPDVVERIRTLAIPPAWQDVWICPYPNGHIQATGTDEAGRRQYLYHDDWRTSQDADKHDRVRRLARKLPAFREAVDQDLGARGIGRDKVLAVALRMLDYGVFRTGNTKYAEEYGSRGAATLLRDDVKVQRGRVVFDFVAKGGIDRKLELEDDRLVRAVRSLKRGRHDNVRLLVYRDGSSYQEIDAGMINERFHALVGEDYTVKDLRTWTATVHAAVDLAQADPPSTKKALNAAVKEMLAEVSGHLGNTPTVARASYVDPRVVDQYERGRTIPDTIEDVDDLDDPETRAEVERSVSKLLDQDARE</sequence>
<reference evidence="10 11" key="1">
    <citation type="submission" date="2020-08" db="EMBL/GenBank/DDBJ databases">
        <title>Sequencing the genomes of 1000 actinobacteria strains.</title>
        <authorList>
            <person name="Klenk H.-P."/>
        </authorList>
    </citation>
    <scope>NUCLEOTIDE SEQUENCE [LARGE SCALE GENOMIC DNA]</scope>
    <source>
        <strain evidence="10 11">DSM 28967</strain>
    </source>
</reference>
<dbReference type="RefSeq" id="WP_238356221.1">
    <property type="nucleotide sequence ID" value="NZ_JACHMY010000001.1"/>
</dbReference>
<dbReference type="Gene3D" id="1.10.132.120">
    <property type="match status" value="1"/>
</dbReference>
<name>A0A7W9JDQ3_9ACTN</name>
<comment type="similarity">
    <text evidence="2">Belongs to the type IB topoisomerase family.</text>
</comment>
<dbReference type="InterPro" id="IPR014711">
    <property type="entry name" value="TopoI_cat_a-hlx-sub_euk"/>
</dbReference>
<evidence type="ECO:0000256" key="4">
    <source>
        <dbReference type="ARBA" id="ARBA00023029"/>
    </source>
</evidence>
<dbReference type="Gene3D" id="3.90.15.10">
    <property type="entry name" value="Topoisomerase I, Chain A, domain 3"/>
    <property type="match status" value="1"/>
</dbReference>
<protein>
    <recommendedName>
        <fullName evidence="3">DNA topoisomerase</fullName>
        <ecNumber evidence="3">5.6.2.1</ecNumber>
    </recommendedName>
</protein>
<evidence type="ECO:0000256" key="3">
    <source>
        <dbReference type="ARBA" id="ARBA00012891"/>
    </source>
</evidence>
<evidence type="ECO:0000313" key="10">
    <source>
        <dbReference type="EMBL" id="MBB5840274.1"/>
    </source>
</evidence>
<dbReference type="SUPFAM" id="SSF55869">
    <property type="entry name" value="DNA topoisomerase I domain"/>
    <property type="match status" value="1"/>
</dbReference>
<feature type="region of interest" description="Disordered" evidence="7">
    <location>
        <begin position="37"/>
        <end position="60"/>
    </location>
</feature>
<comment type="caution">
    <text evidence="10">The sequence shown here is derived from an EMBL/GenBank/DDBJ whole genome shotgun (WGS) entry which is preliminary data.</text>
</comment>
<dbReference type="GO" id="GO:0006265">
    <property type="term" value="P:DNA topological change"/>
    <property type="evidence" value="ECO:0007669"/>
    <property type="project" value="InterPro"/>
</dbReference>
<evidence type="ECO:0000313" key="11">
    <source>
        <dbReference type="Proteomes" id="UP000549971"/>
    </source>
</evidence>
<evidence type="ECO:0000256" key="2">
    <source>
        <dbReference type="ARBA" id="ARBA00006645"/>
    </source>
</evidence>
<evidence type="ECO:0000256" key="7">
    <source>
        <dbReference type="SAM" id="MobiDB-lite"/>
    </source>
</evidence>
<evidence type="ECO:0000256" key="1">
    <source>
        <dbReference type="ARBA" id="ARBA00000213"/>
    </source>
</evidence>
<dbReference type="AlphaFoldDB" id="A0A7W9JDQ3"/>
<keyword evidence="11" id="KW-1185">Reference proteome</keyword>
<evidence type="ECO:0000256" key="6">
    <source>
        <dbReference type="ARBA" id="ARBA00023235"/>
    </source>
</evidence>
<dbReference type="Pfam" id="PF01028">
    <property type="entry name" value="Topoisom_I"/>
    <property type="match status" value="1"/>
</dbReference>
<dbReference type="InterPro" id="IPR011010">
    <property type="entry name" value="DNA_brk_join_enz"/>
</dbReference>
<dbReference type="PRINTS" id="PR00416">
    <property type="entry name" value="EUTPISMRASEI"/>
</dbReference>
<dbReference type="Pfam" id="PF21338">
    <property type="entry name" value="Top1B_N_bact"/>
    <property type="match status" value="1"/>
</dbReference>
<dbReference type="Proteomes" id="UP000549971">
    <property type="component" value="Unassembled WGS sequence"/>
</dbReference>
<accession>A0A7W9JDQ3</accession>
<comment type="catalytic activity">
    <reaction evidence="1">
        <text>ATP-independent breakage of single-stranded DNA, followed by passage and rejoining.</text>
        <dbReference type="EC" id="5.6.2.1"/>
    </reaction>
</comment>
<dbReference type="InterPro" id="IPR035447">
    <property type="entry name" value="DNA_topo_I_N_sf"/>
</dbReference>
<evidence type="ECO:0000259" key="8">
    <source>
        <dbReference type="Pfam" id="PF01028"/>
    </source>
</evidence>
<dbReference type="GO" id="GO:0003917">
    <property type="term" value="F:DNA topoisomerase type I (single strand cut, ATP-independent) activity"/>
    <property type="evidence" value="ECO:0007669"/>
    <property type="project" value="UniProtKB-EC"/>
</dbReference>
<dbReference type="Gene3D" id="3.30.66.10">
    <property type="entry name" value="DNA topoisomerase I domain"/>
    <property type="match status" value="1"/>
</dbReference>
<gene>
    <name evidence="10" type="ORF">HDA39_007008</name>
</gene>
<feature type="compositionally biased region" description="Acidic residues" evidence="7">
    <location>
        <begin position="339"/>
        <end position="348"/>
    </location>
</feature>
<feature type="domain" description="DNA topoisomerase IB N-terminal" evidence="9">
    <location>
        <begin position="53"/>
        <end position="101"/>
    </location>
</feature>
<dbReference type="PROSITE" id="PS52038">
    <property type="entry name" value="TOPO_IB_2"/>
    <property type="match status" value="1"/>
</dbReference>
<proteinExistence type="inferred from homology"/>
<dbReference type="SUPFAM" id="SSF56349">
    <property type="entry name" value="DNA breaking-rejoining enzymes"/>
    <property type="match status" value="1"/>
</dbReference>
<keyword evidence="4" id="KW-0799">Topoisomerase</keyword>
<dbReference type="InterPro" id="IPR001631">
    <property type="entry name" value="TopoI"/>
</dbReference>
<organism evidence="10 11">
    <name type="scientific">Kribbella italica</name>
    <dbReference type="NCBI Taxonomy" id="1540520"/>
    <lineage>
        <taxon>Bacteria</taxon>
        <taxon>Bacillati</taxon>
        <taxon>Actinomycetota</taxon>
        <taxon>Actinomycetes</taxon>
        <taxon>Propionibacteriales</taxon>
        <taxon>Kribbellaceae</taxon>
        <taxon>Kribbella</taxon>
    </lineage>
</organism>
<dbReference type="EC" id="5.6.2.1" evidence="3"/>
<keyword evidence="5" id="KW-0238">DNA-binding</keyword>